<gene>
    <name evidence="3" type="ORF">AAG570_007385</name>
</gene>
<dbReference type="PANTHER" id="PTHR13102">
    <property type="entry name" value="NUCLEOLAR PROTEIN 9"/>
    <property type="match status" value="1"/>
</dbReference>
<dbReference type="InterPro" id="IPR011989">
    <property type="entry name" value="ARM-like"/>
</dbReference>
<keyword evidence="1" id="KW-0677">Repeat</keyword>
<dbReference type="SUPFAM" id="SSF48371">
    <property type="entry name" value="ARM repeat"/>
    <property type="match status" value="1"/>
</dbReference>
<dbReference type="InterPro" id="IPR001313">
    <property type="entry name" value="Pumilio_RNA-bd_rpt"/>
</dbReference>
<name>A0ABD0YJH4_9HEMI</name>
<dbReference type="PANTHER" id="PTHR13102:SF0">
    <property type="entry name" value="NUCLEOLAR PROTEIN 9"/>
    <property type="match status" value="1"/>
</dbReference>
<dbReference type="Gene3D" id="1.25.10.10">
    <property type="entry name" value="Leucine-rich Repeat Variant"/>
    <property type="match status" value="1"/>
</dbReference>
<sequence length="233" mass="25577">MVGDDTRRGVKRKRKKRPPFGGGRKSGRVSHDDRPPRGVWLSEDVQNYFSRVLEVERQGFDSHEDRVCFARNVFEEMVGKEVEYSCSGLVSRVTEALVPASDDATLARTCDAFAQQLPLACTDPCASHVAQALLLESADRVGTRAGVESDARRGDGTINGAPSFQVRRGAEGSEALAEFVLSVGRFLVADLDRFVWHRYANHIARSCLAALTGVECGTNGRQKPQGGQRNKVR</sequence>
<dbReference type="AlphaFoldDB" id="A0ABD0YJH4"/>
<dbReference type="InterPro" id="IPR016024">
    <property type="entry name" value="ARM-type_fold"/>
</dbReference>
<evidence type="ECO:0000313" key="3">
    <source>
        <dbReference type="EMBL" id="KAL1115355.1"/>
    </source>
</evidence>
<feature type="region of interest" description="Disordered" evidence="2">
    <location>
        <begin position="1"/>
        <end position="38"/>
    </location>
</feature>
<organism evidence="3 4">
    <name type="scientific">Ranatra chinensis</name>
    <dbReference type="NCBI Taxonomy" id="642074"/>
    <lineage>
        <taxon>Eukaryota</taxon>
        <taxon>Metazoa</taxon>
        <taxon>Ecdysozoa</taxon>
        <taxon>Arthropoda</taxon>
        <taxon>Hexapoda</taxon>
        <taxon>Insecta</taxon>
        <taxon>Pterygota</taxon>
        <taxon>Neoptera</taxon>
        <taxon>Paraneoptera</taxon>
        <taxon>Hemiptera</taxon>
        <taxon>Heteroptera</taxon>
        <taxon>Panheteroptera</taxon>
        <taxon>Nepomorpha</taxon>
        <taxon>Nepidae</taxon>
        <taxon>Ranatrinae</taxon>
        <taxon>Ranatra</taxon>
    </lineage>
</organism>
<dbReference type="InterPro" id="IPR040000">
    <property type="entry name" value="NOP9"/>
</dbReference>
<feature type="compositionally biased region" description="Basic residues" evidence="2">
    <location>
        <begin position="9"/>
        <end position="18"/>
    </location>
</feature>
<protein>
    <submittedName>
        <fullName evidence="3">Uncharacterized protein</fullName>
    </submittedName>
</protein>
<evidence type="ECO:0000313" key="4">
    <source>
        <dbReference type="Proteomes" id="UP001558652"/>
    </source>
</evidence>
<proteinExistence type="predicted"/>
<dbReference type="Pfam" id="PF22493">
    <property type="entry name" value="PUF_NOP9"/>
    <property type="match status" value="1"/>
</dbReference>
<dbReference type="Proteomes" id="UP001558652">
    <property type="component" value="Unassembled WGS sequence"/>
</dbReference>
<reference evidence="3 4" key="1">
    <citation type="submission" date="2024-07" db="EMBL/GenBank/DDBJ databases">
        <title>Chromosome-level genome assembly of the water stick insect Ranatra chinensis (Heteroptera: Nepidae).</title>
        <authorList>
            <person name="Liu X."/>
        </authorList>
    </citation>
    <scope>NUCLEOTIDE SEQUENCE [LARGE SCALE GENOMIC DNA]</scope>
    <source>
        <strain evidence="3">Cailab_2021Rc</strain>
        <tissue evidence="3">Muscle</tissue>
    </source>
</reference>
<comment type="caution">
    <text evidence="3">The sequence shown here is derived from an EMBL/GenBank/DDBJ whole genome shotgun (WGS) entry which is preliminary data.</text>
</comment>
<evidence type="ECO:0000256" key="2">
    <source>
        <dbReference type="SAM" id="MobiDB-lite"/>
    </source>
</evidence>
<accession>A0ABD0YJH4</accession>
<dbReference type="EMBL" id="JBFDAA010000020">
    <property type="protein sequence ID" value="KAL1115355.1"/>
    <property type="molecule type" value="Genomic_DNA"/>
</dbReference>
<evidence type="ECO:0000256" key="1">
    <source>
        <dbReference type="ARBA" id="ARBA00022737"/>
    </source>
</evidence>
<keyword evidence="4" id="KW-1185">Reference proteome</keyword>